<feature type="transmembrane region" description="Helical" evidence="7">
    <location>
        <begin position="511"/>
        <end position="530"/>
    </location>
</feature>
<organism evidence="9 10">
    <name type="scientific">Mycoplasmopsis agassizii</name>
    <dbReference type="NCBI Taxonomy" id="33922"/>
    <lineage>
        <taxon>Bacteria</taxon>
        <taxon>Bacillati</taxon>
        <taxon>Mycoplasmatota</taxon>
        <taxon>Mycoplasmoidales</taxon>
        <taxon>Metamycoplasmataceae</taxon>
        <taxon>Mycoplasmopsis</taxon>
    </lineage>
</organism>
<dbReference type="GO" id="GO:0055085">
    <property type="term" value="P:transmembrane transport"/>
    <property type="evidence" value="ECO:0007669"/>
    <property type="project" value="InterPro"/>
</dbReference>
<dbReference type="EMBL" id="NQNY01000010">
    <property type="protein sequence ID" value="PAK21197.1"/>
    <property type="molecule type" value="Genomic_DNA"/>
</dbReference>
<feature type="domain" description="ABC transmembrane type-1" evidence="8">
    <location>
        <begin position="344"/>
        <end position="526"/>
    </location>
</feature>
<dbReference type="InterPro" id="IPR000515">
    <property type="entry name" value="MetI-like"/>
</dbReference>
<sequence>MVWYKKGRKIFLNPNLKIFLWLIVLTIVIYLTIYISSRFNPSGVSLFNEFISDLFKYTDSSNYFPGQNLWILSLQQMWVSIRLIVLGTIVGFLVSLVSSYFGARKIHSFFAFTFYRFFIILLRALPIILFARAFSNAFRANDAAFLTYSWFTWLWVHRYLVDMINNSDLQYFYKSLSLRNSKIKSFYLEVFWRIKTRILNLYFFSLESNFRWISLLGAVGIIGTGTLIYVPLSNSNYDQLGAPLTIYFIFLLLNELMIFLIKKYLFHGIKFNAKTNKNSFHYNHQKIILLIIGFISFIIAIIALANLEYDYSNAKVITNLLERFFQIDLAIIFDSSGNSPISLVWDVLLQTIIIWFFTFIIGTIIGIFQSEKINKKFQSLIFKIIGLSVRIIPSLLFFYLLNILWFEPTTTVFLVLVLHSSFNFAVITSSTFNKINFQTIEILRKQGFSYFKILRVWVIPASKKELIINGSFLFENLLRDVVFFGVFGANRLGAAIQVNIDRSMFFELANFSWPLIFITIVLEYITNYLVSRNIANKETFINKIKGYYALYKKKIAKKNIQAN</sequence>
<dbReference type="OrthoDB" id="401373at2"/>
<evidence type="ECO:0000259" key="8">
    <source>
        <dbReference type="PROSITE" id="PS50928"/>
    </source>
</evidence>
<feature type="transmembrane region" description="Helical" evidence="7">
    <location>
        <begin position="412"/>
        <end position="432"/>
    </location>
</feature>
<gene>
    <name evidence="9" type="ORF">CJJ23_03230</name>
</gene>
<dbReference type="PANTHER" id="PTHR30043:SF1">
    <property type="entry name" value="ABC TRANSPORT SYSTEM PERMEASE PROTEIN P69"/>
    <property type="match status" value="1"/>
</dbReference>
<evidence type="ECO:0000313" key="10">
    <source>
        <dbReference type="Proteomes" id="UP000216943"/>
    </source>
</evidence>
<dbReference type="Proteomes" id="UP000216943">
    <property type="component" value="Unassembled WGS sequence"/>
</dbReference>
<evidence type="ECO:0000256" key="5">
    <source>
        <dbReference type="ARBA" id="ARBA00022989"/>
    </source>
</evidence>
<evidence type="ECO:0000256" key="7">
    <source>
        <dbReference type="SAM" id="Phobius"/>
    </source>
</evidence>
<comment type="subcellular location">
    <subcellularLocation>
        <location evidence="1">Cell membrane</location>
        <topology evidence="1">Multi-pass membrane protein</topology>
    </subcellularLocation>
</comment>
<feature type="transmembrane region" description="Helical" evidence="7">
    <location>
        <begin position="287"/>
        <end position="305"/>
    </location>
</feature>
<evidence type="ECO:0000313" key="9">
    <source>
        <dbReference type="EMBL" id="PAK21197.1"/>
    </source>
</evidence>
<keyword evidence="6 7" id="KW-0472">Membrane</keyword>
<feature type="transmembrane region" description="Helical" evidence="7">
    <location>
        <begin position="244"/>
        <end position="266"/>
    </location>
</feature>
<dbReference type="InterPro" id="IPR035906">
    <property type="entry name" value="MetI-like_sf"/>
</dbReference>
<feature type="transmembrane region" description="Helical" evidence="7">
    <location>
        <begin position="77"/>
        <end position="97"/>
    </location>
</feature>
<feature type="transmembrane region" description="Helical" evidence="7">
    <location>
        <begin position="109"/>
        <end position="131"/>
    </location>
</feature>
<dbReference type="Gene3D" id="1.10.3720.10">
    <property type="entry name" value="MetI-like"/>
    <property type="match status" value="2"/>
</dbReference>
<keyword evidence="5 7" id="KW-1133">Transmembrane helix</keyword>
<accession>A0A269TIH2</accession>
<dbReference type="AlphaFoldDB" id="A0A269TIH2"/>
<dbReference type="PANTHER" id="PTHR30043">
    <property type="entry name" value="PHOSPHONATES TRANSPORT SYSTEM PERMEASE PROTEIN"/>
    <property type="match status" value="1"/>
</dbReference>
<evidence type="ECO:0000256" key="1">
    <source>
        <dbReference type="ARBA" id="ARBA00004651"/>
    </source>
</evidence>
<feature type="transmembrane region" description="Helical" evidence="7">
    <location>
        <begin position="18"/>
        <end position="37"/>
    </location>
</feature>
<feature type="transmembrane region" description="Helical" evidence="7">
    <location>
        <begin position="143"/>
        <end position="161"/>
    </location>
</feature>
<name>A0A269TIH2_9BACT</name>
<reference evidence="10" key="1">
    <citation type="submission" date="2017-08" db="EMBL/GenBank/DDBJ databases">
        <authorList>
            <person name="Alvarez-Ponce D."/>
            <person name="Weitzman C.L."/>
            <person name="Tillett R.L."/>
            <person name="Sandmeier F.C."/>
            <person name="Tracy C.R."/>
        </authorList>
    </citation>
    <scope>NUCLEOTIDE SEQUENCE [LARGE SCALE GENOMIC DNA]</scope>
    <source>
        <strain evidence="10">723</strain>
    </source>
</reference>
<evidence type="ECO:0000256" key="2">
    <source>
        <dbReference type="ARBA" id="ARBA00022448"/>
    </source>
</evidence>
<protein>
    <recommendedName>
        <fullName evidence="8">ABC transmembrane type-1 domain-containing protein</fullName>
    </recommendedName>
</protein>
<evidence type="ECO:0000256" key="4">
    <source>
        <dbReference type="ARBA" id="ARBA00022692"/>
    </source>
</evidence>
<dbReference type="PROSITE" id="PS50928">
    <property type="entry name" value="ABC_TM1"/>
    <property type="match status" value="1"/>
</dbReference>
<keyword evidence="3" id="KW-1003">Cell membrane</keyword>
<dbReference type="RefSeq" id="WP_095334926.1">
    <property type="nucleotide sequence ID" value="NZ_NQNY01000010.1"/>
</dbReference>
<dbReference type="SUPFAM" id="SSF161098">
    <property type="entry name" value="MetI-like"/>
    <property type="match status" value="2"/>
</dbReference>
<evidence type="ECO:0000256" key="6">
    <source>
        <dbReference type="ARBA" id="ARBA00023136"/>
    </source>
</evidence>
<proteinExistence type="predicted"/>
<comment type="caution">
    <text evidence="9">The sequence shown here is derived from an EMBL/GenBank/DDBJ whole genome shotgun (WGS) entry which is preliminary data.</text>
</comment>
<feature type="transmembrane region" description="Helical" evidence="7">
    <location>
        <begin position="347"/>
        <end position="368"/>
    </location>
</feature>
<keyword evidence="4 7" id="KW-0812">Transmembrane</keyword>
<evidence type="ECO:0000256" key="3">
    <source>
        <dbReference type="ARBA" id="ARBA00022475"/>
    </source>
</evidence>
<dbReference type="GO" id="GO:0005886">
    <property type="term" value="C:plasma membrane"/>
    <property type="evidence" value="ECO:0007669"/>
    <property type="project" value="UniProtKB-SubCell"/>
</dbReference>
<keyword evidence="2" id="KW-0813">Transport</keyword>
<feature type="transmembrane region" description="Helical" evidence="7">
    <location>
        <begin position="212"/>
        <end position="232"/>
    </location>
</feature>
<feature type="transmembrane region" description="Helical" evidence="7">
    <location>
        <begin position="380"/>
        <end position="406"/>
    </location>
</feature>